<name>A0ABD1XWP8_9MARC</name>
<comment type="caution">
    <text evidence="9">The sequence shown here is derived from an EMBL/GenBank/DDBJ whole genome shotgun (WGS) entry which is preliminary data.</text>
</comment>
<keyword evidence="3" id="KW-0479">Metal-binding</keyword>
<evidence type="ECO:0008006" key="11">
    <source>
        <dbReference type="Google" id="ProtNLM"/>
    </source>
</evidence>
<gene>
    <name evidence="9" type="ORF">R1flu_024906</name>
</gene>
<dbReference type="PRINTS" id="PR00092">
    <property type="entry name" value="TYROSINASE"/>
</dbReference>
<dbReference type="Pfam" id="PF00264">
    <property type="entry name" value="Tyrosinase"/>
    <property type="match status" value="1"/>
</dbReference>
<dbReference type="Gene3D" id="1.10.1280.10">
    <property type="entry name" value="Di-copper center containing domain from catechol oxidase"/>
    <property type="match status" value="1"/>
</dbReference>
<proteinExistence type="inferred from homology"/>
<reference evidence="9 10" key="1">
    <citation type="submission" date="2024-09" db="EMBL/GenBank/DDBJ databases">
        <title>Chromosome-scale assembly of Riccia fluitans.</title>
        <authorList>
            <person name="Paukszto L."/>
            <person name="Sawicki J."/>
            <person name="Karawczyk K."/>
            <person name="Piernik-Szablinska J."/>
            <person name="Szczecinska M."/>
            <person name="Mazdziarz M."/>
        </authorList>
    </citation>
    <scope>NUCLEOTIDE SEQUENCE [LARGE SCALE GENOMIC DNA]</scope>
    <source>
        <strain evidence="9">Rf_01</strain>
        <tissue evidence="9">Aerial parts of the thallus</tissue>
    </source>
</reference>
<evidence type="ECO:0000256" key="4">
    <source>
        <dbReference type="ARBA" id="ARBA00023002"/>
    </source>
</evidence>
<evidence type="ECO:0000259" key="7">
    <source>
        <dbReference type="Pfam" id="PF00264"/>
    </source>
</evidence>
<comment type="cofactor">
    <cofactor evidence="1">
        <name>Cu(2+)</name>
        <dbReference type="ChEBI" id="CHEBI:29036"/>
    </cofactor>
</comment>
<dbReference type="InterPro" id="IPR022739">
    <property type="entry name" value="Polyphenol_oxidase_cen"/>
</dbReference>
<dbReference type="PANTHER" id="PTHR11474">
    <property type="entry name" value="TYROSINASE FAMILY MEMBER"/>
    <property type="match status" value="1"/>
</dbReference>
<keyword evidence="10" id="KW-1185">Reference proteome</keyword>
<dbReference type="PANTHER" id="PTHR11474:SF76">
    <property type="entry name" value="SHKT DOMAIN-CONTAINING PROTEIN"/>
    <property type="match status" value="1"/>
</dbReference>
<keyword evidence="4" id="KW-0560">Oxidoreductase</keyword>
<keyword evidence="5" id="KW-0186">Copper</keyword>
<evidence type="ECO:0000256" key="6">
    <source>
        <dbReference type="SAM" id="SignalP"/>
    </source>
</evidence>
<evidence type="ECO:0000256" key="3">
    <source>
        <dbReference type="ARBA" id="ARBA00022723"/>
    </source>
</evidence>
<evidence type="ECO:0000256" key="1">
    <source>
        <dbReference type="ARBA" id="ARBA00001973"/>
    </source>
</evidence>
<sequence length="391" mass="43966">MAQCSGLLLSLLLLALLSVISSAPVKVRFEGCRPEVSYMGRTWHCCPPLPKKPIREFKPDFDSSKPLRVRRALQCLDEEEAAVYKEKLEKAYTLLAALPKDDLRTMENQAILHCAAGTSSLQNAGGLLNIHAGWLSKPWHRWFVYFHERILQSVLRDPTFTLHYWNWDNDGAAADVRSKACSKAGNKFPAVYADPSSPLYRSRSWRASVSSLPVDLNLMRVKNPTAEGPQLSDDVVLATNCKVMHDGMNPATNEVFYGKPFRAGDNSMTFRGDESGSMEPAHASIHRWVHGDMFWVPISSTDPVFWAHHANVERLWNSWEQMGPNRVPPEDSDFLDAEFLFYDENGDVVSVKVRDVLDTQALGYVDEEVEGASWTYSVDTSAQKIFPVTAQ</sequence>
<feature type="domain" description="Tyrosinase copper-binding" evidence="7">
    <location>
        <begin position="106"/>
        <end position="321"/>
    </location>
</feature>
<protein>
    <recommendedName>
        <fullName evidence="11">Tyrosinase copper-binding domain-containing protein</fullName>
    </recommendedName>
</protein>
<dbReference type="InterPro" id="IPR002227">
    <property type="entry name" value="Tyrosinase_Cu-bd"/>
</dbReference>
<dbReference type="SUPFAM" id="SSF48056">
    <property type="entry name" value="Di-copper centre-containing domain"/>
    <property type="match status" value="1"/>
</dbReference>
<evidence type="ECO:0000256" key="2">
    <source>
        <dbReference type="ARBA" id="ARBA00009928"/>
    </source>
</evidence>
<evidence type="ECO:0000256" key="5">
    <source>
        <dbReference type="ARBA" id="ARBA00023008"/>
    </source>
</evidence>
<comment type="similarity">
    <text evidence="2">Belongs to the tyrosinase family.</text>
</comment>
<dbReference type="Pfam" id="PF12142">
    <property type="entry name" value="PPO1_DWL"/>
    <property type="match status" value="1"/>
</dbReference>
<evidence type="ECO:0000259" key="8">
    <source>
        <dbReference type="Pfam" id="PF12142"/>
    </source>
</evidence>
<dbReference type="AlphaFoldDB" id="A0ABD1XWP8"/>
<dbReference type="InterPro" id="IPR050316">
    <property type="entry name" value="Tyrosinase/Hemocyanin"/>
</dbReference>
<feature type="chain" id="PRO_5044885931" description="Tyrosinase copper-binding domain-containing protein" evidence="6">
    <location>
        <begin position="23"/>
        <end position="391"/>
    </location>
</feature>
<dbReference type="GO" id="GO:0016491">
    <property type="term" value="F:oxidoreductase activity"/>
    <property type="evidence" value="ECO:0007669"/>
    <property type="project" value="UniProtKB-KW"/>
</dbReference>
<evidence type="ECO:0000313" key="10">
    <source>
        <dbReference type="Proteomes" id="UP001605036"/>
    </source>
</evidence>
<evidence type="ECO:0000313" key="9">
    <source>
        <dbReference type="EMBL" id="KAL2613214.1"/>
    </source>
</evidence>
<dbReference type="Proteomes" id="UP001605036">
    <property type="component" value="Unassembled WGS sequence"/>
</dbReference>
<organism evidence="9 10">
    <name type="scientific">Riccia fluitans</name>
    <dbReference type="NCBI Taxonomy" id="41844"/>
    <lineage>
        <taxon>Eukaryota</taxon>
        <taxon>Viridiplantae</taxon>
        <taxon>Streptophyta</taxon>
        <taxon>Embryophyta</taxon>
        <taxon>Marchantiophyta</taxon>
        <taxon>Marchantiopsida</taxon>
        <taxon>Marchantiidae</taxon>
        <taxon>Marchantiales</taxon>
        <taxon>Ricciaceae</taxon>
        <taxon>Riccia</taxon>
    </lineage>
</organism>
<dbReference type="GO" id="GO:0046872">
    <property type="term" value="F:metal ion binding"/>
    <property type="evidence" value="ECO:0007669"/>
    <property type="project" value="UniProtKB-KW"/>
</dbReference>
<dbReference type="EMBL" id="JBHFFA010000007">
    <property type="protein sequence ID" value="KAL2613214.1"/>
    <property type="molecule type" value="Genomic_DNA"/>
</dbReference>
<dbReference type="InterPro" id="IPR008922">
    <property type="entry name" value="Di-copper_centre_dom_sf"/>
</dbReference>
<feature type="domain" description="Polyphenol oxidase central" evidence="8">
    <location>
        <begin position="330"/>
        <end position="374"/>
    </location>
</feature>
<feature type="signal peptide" evidence="6">
    <location>
        <begin position="1"/>
        <end position="22"/>
    </location>
</feature>
<accession>A0ABD1XWP8</accession>
<keyword evidence="6" id="KW-0732">Signal</keyword>